<dbReference type="CDD" id="cd02440">
    <property type="entry name" value="AdoMet_MTases"/>
    <property type="match status" value="1"/>
</dbReference>
<evidence type="ECO:0000259" key="3">
    <source>
        <dbReference type="Pfam" id="PF08241"/>
    </source>
</evidence>
<proteinExistence type="predicted"/>
<feature type="domain" description="Methyltransferase type 11" evidence="3">
    <location>
        <begin position="104"/>
        <end position="198"/>
    </location>
</feature>
<reference evidence="4 5" key="1">
    <citation type="submission" date="2017-09" db="EMBL/GenBank/DDBJ databases">
        <title>Depth-based differentiation of microbial function through sediment-hosted aquifers and enrichment of novel symbionts in the deep terrestrial subsurface.</title>
        <authorList>
            <person name="Probst A.J."/>
            <person name="Ladd B."/>
            <person name="Jarett J.K."/>
            <person name="Geller-Mcgrath D.E."/>
            <person name="Sieber C.M."/>
            <person name="Emerson J.B."/>
            <person name="Anantharaman K."/>
            <person name="Thomas B.C."/>
            <person name="Malmstrom R."/>
            <person name="Stieglmeier M."/>
            <person name="Klingl A."/>
            <person name="Woyke T."/>
            <person name="Ryan C.M."/>
            <person name="Banfield J.F."/>
        </authorList>
    </citation>
    <scope>NUCLEOTIDE SEQUENCE [LARGE SCALE GENOMIC DNA]</scope>
    <source>
        <strain evidence="4">CG11_big_fil_rev_8_21_14_0_20_39_34</strain>
    </source>
</reference>
<sequence>MEFSGCFGTNKIKLNFCIWLFIYNSQENSFQLFGSKCHEKYFFLFSTIFSTHTYMIGKFFAKKLITQNRKLYDKIARQFADTRTFLWDDLKPLADYVQNGERVLDVACGSGRLYQLFEKKQVRYTGVDYSKELIKIAKEEYPKAQFFVRDMKKLKFPEKSFDTIFCIAAFQHIPTEEFRMQTLLEMRKVLKPGGKIIFLNWNLFSTWAADKYKKFAFESQEFMIPWRGAGGEEIGKRYYHGFLPEELEHLFGEAGFSLEDQYYVKKGERSTKEKAENIISIATLPRGNEK</sequence>
<organism evidence="4 5">
    <name type="scientific">Candidatus Magasanikbacteria bacterium CG11_big_fil_rev_8_21_14_0_20_39_34</name>
    <dbReference type="NCBI Taxonomy" id="1974653"/>
    <lineage>
        <taxon>Bacteria</taxon>
        <taxon>Candidatus Magasanikiibacteriota</taxon>
    </lineage>
</organism>
<comment type="caution">
    <text evidence="4">The sequence shown here is derived from an EMBL/GenBank/DDBJ whole genome shotgun (WGS) entry which is preliminary data.</text>
</comment>
<evidence type="ECO:0000256" key="1">
    <source>
        <dbReference type="ARBA" id="ARBA00022603"/>
    </source>
</evidence>
<dbReference type="InterPro" id="IPR051422">
    <property type="entry name" value="AlkB_tRNA_MeTrf/Diox"/>
</dbReference>
<dbReference type="InterPro" id="IPR013216">
    <property type="entry name" value="Methyltransf_11"/>
</dbReference>
<dbReference type="SUPFAM" id="SSF53335">
    <property type="entry name" value="S-adenosyl-L-methionine-dependent methyltransferases"/>
    <property type="match status" value="1"/>
</dbReference>
<dbReference type="GO" id="GO:0008757">
    <property type="term" value="F:S-adenosylmethionine-dependent methyltransferase activity"/>
    <property type="evidence" value="ECO:0007669"/>
    <property type="project" value="InterPro"/>
</dbReference>
<dbReference type="Pfam" id="PF08241">
    <property type="entry name" value="Methyltransf_11"/>
    <property type="match status" value="1"/>
</dbReference>
<keyword evidence="2" id="KW-0808">Transferase</keyword>
<evidence type="ECO:0000313" key="5">
    <source>
        <dbReference type="Proteomes" id="UP000229600"/>
    </source>
</evidence>
<dbReference type="Gene3D" id="3.40.50.150">
    <property type="entry name" value="Vaccinia Virus protein VP39"/>
    <property type="match status" value="1"/>
</dbReference>
<evidence type="ECO:0000313" key="4">
    <source>
        <dbReference type="EMBL" id="PIR04269.1"/>
    </source>
</evidence>
<dbReference type="PANTHER" id="PTHR13069:SF21">
    <property type="entry name" value="ALKYLATED DNA REPAIR PROTEIN ALKB HOMOLOG 8"/>
    <property type="match status" value="1"/>
</dbReference>
<dbReference type="GO" id="GO:0032259">
    <property type="term" value="P:methylation"/>
    <property type="evidence" value="ECO:0007669"/>
    <property type="project" value="UniProtKB-KW"/>
</dbReference>
<dbReference type="GO" id="GO:0006400">
    <property type="term" value="P:tRNA modification"/>
    <property type="evidence" value="ECO:0007669"/>
    <property type="project" value="UniProtKB-ARBA"/>
</dbReference>
<dbReference type="EMBL" id="PCWN01000007">
    <property type="protein sequence ID" value="PIR04269.1"/>
    <property type="molecule type" value="Genomic_DNA"/>
</dbReference>
<evidence type="ECO:0000256" key="2">
    <source>
        <dbReference type="ARBA" id="ARBA00022679"/>
    </source>
</evidence>
<dbReference type="InterPro" id="IPR029063">
    <property type="entry name" value="SAM-dependent_MTases_sf"/>
</dbReference>
<dbReference type="AlphaFoldDB" id="A0A2H0N5U5"/>
<name>A0A2H0N5U5_9BACT</name>
<dbReference type="PANTHER" id="PTHR13069">
    <property type="entry name" value="ALKYLATED DNA REPAIR PROTEIN ALKB HOMOLOG 8"/>
    <property type="match status" value="1"/>
</dbReference>
<gene>
    <name evidence="4" type="ORF">COV59_02060</name>
</gene>
<keyword evidence="1" id="KW-0489">Methyltransferase</keyword>
<protein>
    <recommendedName>
        <fullName evidence="3">Methyltransferase type 11 domain-containing protein</fullName>
    </recommendedName>
</protein>
<dbReference type="GO" id="GO:0008175">
    <property type="term" value="F:tRNA methyltransferase activity"/>
    <property type="evidence" value="ECO:0007669"/>
    <property type="project" value="UniProtKB-ARBA"/>
</dbReference>
<accession>A0A2H0N5U5</accession>
<dbReference type="Proteomes" id="UP000229600">
    <property type="component" value="Unassembled WGS sequence"/>
</dbReference>